<dbReference type="InterPro" id="IPR002347">
    <property type="entry name" value="SDR_fam"/>
</dbReference>
<dbReference type="Proteomes" id="UP000253061">
    <property type="component" value="Unassembled WGS sequence"/>
</dbReference>
<dbReference type="PANTHER" id="PTHR44196">
    <property type="entry name" value="DEHYDROGENASE/REDUCTASE SDR FAMILY MEMBER 7B"/>
    <property type="match status" value="1"/>
</dbReference>
<dbReference type="InterPro" id="IPR036291">
    <property type="entry name" value="NAD(P)-bd_dom_sf"/>
</dbReference>
<comment type="caution">
    <text evidence="4">The sequence shown here is derived from an EMBL/GenBank/DDBJ whole genome shotgun (WGS) entry which is preliminary data.</text>
</comment>
<dbReference type="GO" id="GO:0016020">
    <property type="term" value="C:membrane"/>
    <property type="evidence" value="ECO:0007669"/>
    <property type="project" value="TreeGrafter"/>
</dbReference>
<dbReference type="PROSITE" id="PS00061">
    <property type="entry name" value="ADH_SHORT"/>
    <property type="match status" value="1"/>
</dbReference>
<accession>A0A367VAG2</accession>
<dbReference type="EMBL" id="JPWB01000004">
    <property type="protein sequence ID" value="RCK22177.1"/>
    <property type="molecule type" value="Genomic_DNA"/>
</dbReference>
<sequence>MNRQSGTVLITGATSGIGRELLGIYHAEEFDVIAHGRSEVKLHDLKDQFPGIRTVQSDLADMASVDAMMTDIMRDVPHLDLVINNAAIQEKGVLTDADFSTSQADREIAVNLLAPMSICRAVIHGWMTRAETTRARSNSASCRIVNVSSGLAFFPKTSGAVYCASKAALHSFSQSLRYQLVAANLPVAISEVFLPVVDTPMTASRDLPKIPARQAALAIHDGILAGQDEIYVGKARLIPVVTRLSPSLMKSILRKG</sequence>
<dbReference type="PRINTS" id="PR00080">
    <property type="entry name" value="SDRFAMILY"/>
</dbReference>
<evidence type="ECO:0000313" key="5">
    <source>
        <dbReference type="Proteomes" id="UP000253061"/>
    </source>
</evidence>
<dbReference type="InterPro" id="IPR020904">
    <property type="entry name" value="Sc_DH/Rdtase_CS"/>
</dbReference>
<evidence type="ECO:0000313" key="4">
    <source>
        <dbReference type="EMBL" id="RCK22177.1"/>
    </source>
</evidence>
<dbReference type="Gene3D" id="3.40.50.720">
    <property type="entry name" value="NAD(P)-binding Rossmann-like Domain"/>
    <property type="match status" value="1"/>
</dbReference>
<dbReference type="AlphaFoldDB" id="A0A367VAG2"/>
<gene>
    <name evidence="4" type="ORF">TH6_10910</name>
</gene>
<dbReference type="RefSeq" id="WP_084272042.1">
    <property type="nucleotide sequence ID" value="NZ_JPWB01000004.1"/>
</dbReference>
<evidence type="ECO:0000256" key="2">
    <source>
        <dbReference type="ARBA" id="ARBA00023002"/>
    </source>
</evidence>
<reference evidence="4 5" key="1">
    <citation type="submission" date="2014-07" db="EMBL/GenBank/DDBJ databases">
        <title>Draft genome sequence of Thalassospira profundimaris R8-17.</title>
        <authorList>
            <person name="Lai Q."/>
            <person name="Shao Z."/>
        </authorList>
    </citation>
    <scope>NUCLEOTIDE SEQUENCE [LARGE SCALE GENOMIC DNA]</scope>
    <source>
        <strain evidence="4 5">R8-17</strain>
    </source>
</reference>
<name>A0A367VAG2_9PROT</name>
<proteinExistence type="inferred from homology"/>
<keyword evidence="2" id="KW-0560">Oxidoreductase</keyword>
<organism evidence="4 5">
    <name type="scientific">Thalassospira profundimaris</name>
    <dbReference type="NCBI Taxonomy" id="502049"/>
    <lineage>
        <taxon>Bacteria</taxon>
        <taxon>Pseudomonadati</taxon>
        <taxon>Pseudomonadota</taxon>
        <taxon>Alphaproteobacteria</taxon>
        <taxon>Rhodospirillales</taxon>
        <taxon>Thalassospiraceae</taxon>
        <taxon>Thalassospira</taxon>
    </lineage>
</organism>
<dbReference type="PRINTS" id="PR00081">
    <property type="entry name" value="GDHRDH"/>
</dbReference>
<dbReference type="Pfam" id="PF00106">
    <property type="entry name" value="adh_short"/>
    <property type="match status" value="1"/>
</dbReference>
<comment type="similarity">
    <text evidence="1 3">Belongs to the short-chain dehydrogenases/reductases (SDR) family.</text>
</comment>
<protein>
    <recommendedName>
        <fullName evidence="6">Short-chain dehydrogenase</fullName>
    </recommendedName>
</protein>
<evidence type="ECO:0000256" key="3">
    <source>
        <dbReference type="RuleBase" id="RU000363"/>
    </source>
</evidence>
<evidence type="ECO:0000256" key="1">
    <source>
        <dbReference type="ARBA" id="ARBA00006484"/>
    </source>
</evidence>
<dbReference type="GO" id="GO:0016491">
    <property type="term" value="F:oxidoreductase activity"/>
    <property type="evidence" value="ECO:0007669"/>
    <property type="project" value="UniProtKB-KW"/>
</dbReference>
<dbReference type="SUPFAM" id="SSF51735">
    <property type="entry name" value="NAD(P)-binding Rossmann-fold domains"/>
    <property type="match status" value="1"/>
</dbReference>
<dbReference type="PANTHER" id="PTHR44196:SF1">
    <property type="entry name" value="DEHYDROGENASE_REDUCTASE SDR FAMILY MEMBER 7B"/>
    <property type="match status" value="1"/>
</dbReference>
<evidence type="ECO:0008006" key="6">
    <source>
        <dbReference type="Google" id="ProtNLM"/>
    </source>
</evidence>